<evidence type="ECO:0000256" key="2">
    <source>
        <dbReference type="ARBA" id="ARBA00004735"/>
    </source>
</evidence>
<keyword evidence="12" id="KW-1185">Reference proteome</keyword>
<dbReference type="PANTHER" id="PTHR11557:SF0">
    <property type="entry name" value="PORPHOBILINOGEN DEAMINASE"/>
    <property type="match status" value="1"/>
</dbReference>
<proteinExistence type="inferred from homology"/>
<comment type="subunit">
    <text evidence="4 8">Monomer.</text>
</comment>
<comment type="cofactor">
    <cofactor evidence="8">
        <name>dipyrromethane</name>
        <dbReference type="ChEBI" id="CHEBI:60342"/>
    </cofactor>
    <text evidence="8">Binds 1 dipyrromethane group covalently.</text>
</comment>
<feature type="domain" description="Porphobilinogen deaminase N-terminal" evidence="9">
    <location>
        <begin position="4"/>
        <end position="211"/>
    </location>
</feature>
<evidence type="ECO:0000256" key="8">
    <source>
        <dbReference type="HAMAP-Rule" id="MF_00260"/>
    </source>
</evidence>
<dbReference type="PROSITE" id="PS00533">
    <property type="entry name" value="PORPHOBILINOGEN_DEAM"/>
    <property type="match status" value="1"/>
</dbReference>
<dbReference type="Gene3D" id="3.40.190.10">
    <property type="entry name" value="Periplasmic binding protein-like II"/>
    <property type="match status" value="2"/>
</dbReference>
<evidence type="ECO:0000256" key="6">
    <source>
        <dbReference type="ARBA" id="ARBA00023244"/>
    </source>
</evidence>
<organism evidence="11 12">
    <name type="scientific">Gaopeijia maritima</name>
    <dbReference type="NCBI Taxonomy" id="3119007"/>
    <lineage>
        <taxon>Bacteria</taxon>
        <taxon>Pseudomonadati</taxon>
        <taxon>Gemmatimonadota</taxon>
        <taxon>Longimicrobiia</taxon>
        <taxon>Gaopeijiales</taxon>
        <taxon>Gaopeijiaceae</taxon>
        <taxon>Gaopeijia</taxon>
    </lineage>
</organism>
<reference evidence="11 12" key="1">
    <citation type="submission" date="2024-02" db="EMBL/GenBank/DDBJ databases">
        <title>A novel Gemmatimonadota bacterium.</title>
        <authorList>
            <person name="Du Z.-J."/>
            <person name="Ye Y.-Q."/>
        </authorList>
    </citation>
    <scope>NUCLEOTIDE SEQUENCE [LARGE SCALE GENOMIC DNA]</scope>
    <source>
        <strain evidence="11 12">DH-20</strain>
    </source>
</reference>
<dbReference type="InterPro" id="IPR000860">
    <property type="entry name" value="HemC"/>
</dbReference>
<dbReference type="EMBL" id="JBBHLI010000006">
    <property type="protein sequence ID" value="MEK9501600.1"/>
    <property type="molecule type" value="Genomic_DNA"/>
</dbReference>
<evidence type="ECO:0000256" key="7">
    <source>
        <dbReference type="ARBA" id="ARBA00048169"/>
    </source>
</evidence>
<protein>
    <recommendedName>
        <fullName evidence="8">Porphobilinogen deaminase</fullName>
        <shortName evidence="8">PBG</shortName>
        <ecNumber evidence="8">2.5.1.61</ecNumber>
    </recommendedName>
    <alternativeName>
        <fullName evidence="8">Hydroxymethylbilane synthase</fullName>
        <shortName evidence="8">HMBS</shortName>
    </alternativeName>
    <alternativeName>
        <fullName evidence="8">Pre-uroporphyrinogen synthase</fullName>
    </alternativeName>
</protein>
<dbReference type="PIRSF" id="PIRSF001438">
    <property type="entry name" value="4pyrrol_synth_OHMeBilane_synth"/>
    <property type="match status" value="1"/>
</dbReference>
<dbReference type="InterPro" id="IPR036803">
    <property type="entry name" value="Porphobilinogen_deaminase_C_sf"/>
</dbReference>
<evidence type="ECO:0000259" key="10">
    <source>
        <dbReference type="Pfam" id="PF03900"/>
    </source>
</evidence>
<comment type="similarity">
    <text evidence="3 8">Belongs to the HMBS family.</text>
</comment>
<comment type="pathway">
    <text evidence="2">Porphyrin-containing compound metabolism; protoporphyrin-IX biosynthesis; coproporphyrinogen-III from 5-aminolevulinate: step 2/4.</text>
</comment>
<feature type="domain" description="Porphobilinogen deaminase C-terminal" evidence="10">
    <location>
        <begin position="225"/>
        <end position="293"/>
    </location>
</feature>
<keyword evidence="6 8" id="KW-0627">Porphyrin biosynthesis</keyword>
<dbReference type="GO" id="GO:0004418">
    <property type="term" value="F:hydroxymethylbilane synthase activity"/>
    <property type="evidence" value="ECO:0007669"/>
    <property type="project" value="UniProtKB-EC"/>
</dbReference>
<feature type="modified residue" description="S-(dipyrrolylmethanemethyl)cysteine" evidence="8">
    <location>
        <position position="240"/>
    </location>
</feature>
<accession>A0ABU9EA29</accession>
<evidence type="ECO:0000256" key="4">
    <source>
        <dbReference type="ARBA" id="ARBA00011245"/>
    </source>
</evidence>
<evidence type="ECO:0000256" key="1">
    <source>
        <dbReference type="ARBA" id="ARBA00002869"/>
    </source>
</evidence>
<comment type="miscellaneous">
    <text evidence="8">The porphobilinogen subunits are added to the dipyrromethane group.</text>
</comment>
<dbReference type="InterPro" id="IPR022418">
    <property type="entry name" value="Porphobilinogen_deaminase_C"/>
</dbReference>
<evidence type="ECO:0000256" key="5">
    <source>
        <dbReference type="ARBA" id="ARBA00022679"/>
    </source>
</evidence>
<sequence>MTVLRLGTRGSRLALWQAHWVQRLLASVHRDVRVEIVPIETDGDRRTEAALSTLSGSAFFTKEIEGALLEGSIDLAVHSLKDVATEAPEGLILGAVLERADPRDALVARDGHGLADLGEGARVGTSSLRRKAFLRADHPGLVTRDVRGNVPTRLGILDRGDTDALLLACAGLDRLELGARITSRLDPERFVPAPAQGAVAVQIRADDAAVRSRIAPLEHGPTRRAVDAERTFLNVLEGGCQVPLGAFAQVEGDSMRLVARVASLDGGRGVRGALSGPSDDPDALGRTLARRLIDEGAADILAELRPS</sequence>
<dbReference type="HAMAP" id="MF_00260">
    <property type="entry name" value="Porphobil_deam"/>
    <property type="match status" value="1"/>
</dbReference>
<dbReference type="NCBIfam" id="TIGR00212">
    <property type="entry name" value="hemC"/>
    <property type="match status" value="1"/>
</dbReference>
<dbReference type="InterPro" id="IPR022419">
    <property type="entry name" value="Porphobilin_deaminase_cofac_BS"/>
</dbReference>
<dbReference type="PANTHER" id="PTHR11557">
    <property type="entry name" value="PORPHOBILINOGEN DEAMINASE"/>
    <property type="match status" value="1"/>
</dbReference>
<evidence type="ECO:0000313" key="11">
    <source>
        <dbReference type="EMBL" id="MEK9501600.1"/>
    </source>
</evidence>
<dbReference type="RefSeq" id="WP_405287005.1">
    <property type="nucleotide sequence ID" value="NZ_JBBHLI010000006.1"/>
</dbReference>
<evidence type="ECO:0000259" key="9">
    <source>
        <dbReference type="Pfam" id="PF01379"/>
    </source>
</evidence>
<dbReference type="Gene3D" id="3.30.160.40">
    <property type="entry name" value="Porphobilinogen deaminase, C-terminal domain"/>
    <property type="match status" value="1"/>
</dbReference>
<comment type="caution">
    <text evidence="11">The sequence shown here is derived from an EMBL/GenBank/DDBJ whole genome shotgun (WGS) entry which is preliminary data.</text>
</comment>
<keyword evidence="5 8" id="KW-0808">Transferase</keyword>
<dbReference type="PRINTS" id="PR00151">
    <property type="entry name" value="PORPHBDMNASE"/>
</dbReference>
<dbReference type="SUPFAM" id="SSF53850">
    <property type="entry name" value="Periplasmic binding protein-like II"/>
    <property type="match status" value="1"/>
</dbReference>
<comment type="catalytic activity">
    <reaction evidence="7 8">
        <text>4 porphobilinogen + H2O = hydroxymethylbilane + 4 NH4(+)</text>
        <dbReference type="Rhea" id="RHEA:13185"/>
        <dbReference type="ChEBI" id="CHEBI:15377"/>
        <dbReference type="ChEBI" id="CHEBI:28938"/>
        <dbReference type="ChEBI" id="CHEBI:57845"/>
        <dbReference type="ChEBI" id="CHEBI:58126"/>
        <dbReference type="EC" id="2.5.1.61"/>
    </reaction>
</comment>
<evidence type="ECO:0000256" key="3">
    <source>
        <dbReference type="ARBA" id="ARBA00005638"/>
    </source>
</evidence>
<name>A0ABU9EA29_9BACT</name>
<evidence type="ECO:0000313" key="12">
    <source>
        <dbReference type="Proteomes" id="UP001484239"/>
    </source>
</evidence>
<dbReference type="Pfam" id="PF01379">
    <property type="entry name" value="Porphobil_deam"/>
    <property type="match status" value="1"/>
</dbReference>
<dbReference type="Proteomes" id="UP001484239">
    <property type="component" value="Unassembled WGS sequence"/>
</dbReference>
<dbReference type="SUPFAM" id="SSF54782">
    <property type="entry name" value="Porphobilinogen deaminase (hydroxymethylbilane synthase), C-terminal domain"/>
    <property type="match status" value="1"/>
</dbReference>
<gene>
    <name evidence="8 11" type="primary">hemC</name>
    <name evidence="11" type="ORF">WI372_11470</name>
</gene>
<dbReference type="EC" id="2.5.1.61" evidence="8"/>
<dbReference type="Pfam" id="PF03900">
    <property type="entry name" value="Porphobil_deamC"/>
    <property type="match status" value="1"/>
</dbReference>
<dbReference type="InterPro" id="IPR022417">
    <property type="entry name" value="Porphobilin_deaminase_N"/>
</dbReference>
<comment type="function">
    <text evidence="1 8">Tetrapolymerization of the monopyrrole PBG into the hydroxymethylbilane pre-uroporphyrinogen in several discrete steps.</text>
</comment>